<name>A0A402CRS9_9BACT</name>
<reference evidence="2 3" key="1">
    <citation type="journal article" date="2019" name="Int. J. Syst. Evol. Microbiol.">
        <title>Capsulimonas corticalis gen. nov., sp. nov., an aerobic capsulated bacterium, of a novel bacterial order, Capsulimonadales ord. nov., of the class Armatimonadia of the phylum Armatimonadetes.</title>
        <authorList>
            <person name="Li J."/>
            <person name="Kudo C."/>
            <person name="Tonouchi A."/>
        </authorList>
    </citation>
    <scope>NUCLEOTIDE SEQUENCE [LARGE SCALE GENOMIC DNA]</scope>
    <source>
        <strain evidence="2 3">AX-7</strain>
    </source>
</reference>
<dbReference type="PANTHER" id="PTHR30093">
    <property type="entry name" value="GENERAL SECRETION PATHWAY PROTEIN G"/>
    <property type="match status" value="1"/>
</dbReference>
<dbReference type="InterPro" id="IPR045584">
    <property type="entry name" value="Pilin-like"/>
</dbReference>
<dbReference type="KEGG" id="ccot:CCAX7_002650"/>
<keyword evidence="1" id="KW-0488">Methylation</keyword>
<dbReference type="InterPro" id="IPR012902">
    <property type="entry name" value="N_methyl_site"/>
</dbReference>
<proteinExistence type="predicted"/>
<keyword evidence="3" id="KW-1185">Reference proteome</keyword>
<dbReference type="Proteomes" id="UP000287394">
    <property type="component" value="Chromosome"/>
</dbReference>
<organism evidence="2 3">
    <name type="scientific">Capsulimonas corticalis</name>
    <dbReference type="NCBI Taxonomy" id="2219043"/>
    <lineage>
        <taxon>Bacteria</taxon>
        <taxon>Bacillati</taxon>
        <taxon>Armatimonadota</taxon>
        <taxon>Armatimonadia</taxon>
        <taxon>Capsulimonadales</taxon>
        <taxon>Capsulimonadaceae</taxon>
        <taxon>Capsulimonas</taxon>
    </lineage>
</organism>
<dbReference type="Pfam" id="PF07963">
    <property type="entry name" value="N_methyl"/>
    <property type="match status" value="1"/>
</dbReference>
<dbReference type="NCBIfam" id="TIGR04294">
    <property type="entry name" value="pre_pil_HX9DG"/>
    <property type="match status" value="1"/>
</dbReference>
<evidence type="ECO:0000256" key="1">
    <source>
        <dbReference type="ARBA" id="ARBA00022481"/>
    </source>
</evidence>
<sequence>MRKLYLSFLNVFEAELCLTGSNFVSIGKLSFLIRETKFFCRCFGLLAFVDKEINIVISATIAIFRDDLFSAWEYEQFMRYRAFTLIELLVVIAVIAIIAAILFPVFAKAREKARQISCLSNTRQLSMAIMQYVEDNDETYPWSLSTAQGSFQWGDLVDPYIKGYSVPSGVFSCPDASTPAQSYSTNSEVIGLLDIDSRSARGGYYNSVVALSQVNDTSDIVLLGDGLIGRDVDDFRLVPGRRAADEFAYPHPANNKDHTPDGGWEDAWLGYSDNDHQVSWRHTNGANFGFCDGHSKFYLRGRLKDENWDVRCHYGAVCDGASGALVYPPPDGSCGDQSPVDCQ</sequence>
<dbReference type="OrthoDB" id="263324at2"/>
<dbReference type="GO" id="GO:0015627">
    <property type="term" value="C:type II protein secretion system complex"/>
    <property type="evidence" value="ECO:0007669"/>
    <property type="project" value="InterPro"/>
</dbReference>
<dbReference type="GO" id="GO:0015628">
    <property type="term" value="P:protein secretion by the type II secretion system"/>
    <property type="evidence" value="ECO:0007669"/>
    <property type="project" value="InterPro"/>
</dbReference>
<dbReference type="InterPro" id="IPR000983">
    <property type="entry name" value="Bac_GSPG_pilin"/>
</dbReference>
<dbReference type="InterPro" id="IPR027558">
    <property type="entry name" value="Pre_pil_HX9DG_C"/>
</dbReference>
<dbReference type="EMBL" id="AP025739">
    <property type="protein sequence ID" value="BDI28214.1"/>
    <property type="molecule type" value="Genomic_DNA"/>
</dbReference>
<evidence type="ECO:0000313" key="2">
    <source>
        <dbReference type="EMBL" id="BDI28214.1"/>
    </source>
</evidence>
<dbReference type="NCBIfam" id="TIGR02532">
    <property type="entry name" value="IV_pilin_GFxxxE"/>
    <property type="match status" value="1"/>
</dbReference>
<gene>
    <name evidence="2" type="ORF">CCAX7_002650</name>
</gene>
<accession>A0A402CRS9</accession>
<protein>
    <submittedName>
        <fullName evidence="2">Uncharacterized protein</fullName>
    </submittedName>
</protein>
<evidence type="ECO:0000313" key="3">
    <source>
        <dbReference type="Proteomes" id="UP000287394"/>
    </source>
</evidence>
<dbReference type="SUPFAM" id="SSF54523">
    <property type="entry name" value="Pili subunits"/>
    <property type="match status" value="1"/>
</dbReference>
<dbReference type="Gene3D" id="3.30.700.10">
    <property type="entry name" value="Glycoprotein, Type 4 Pilin"/>
    <property type="match status" value="1"/>
</dbReference>
<dbReference type="AlphaFoldDB" id="A0A402CRS9"/>
<dbReference type="PRINTS" id="PR00813">
    <property type="entry name" value="BCTERIALGSPG"/>
</dbReference>
<dbReference type="RefSeq" id="WP_125205847.1">
    <property type="nucleotide sequence ID" value="NZ_AP025739.1"/>
</dbReference>